<gene>
    <name evidence="2" type="ORF">CYMTET_30841</name>
</gene>
<organism evidence="2 3">
    <name type="scientific">Cymbomonas tetramitiformis</name>
    <dbReference type="NCBI Taxonomy" id="36881"/>
    <lineage>
        <taxon>Eukaryota</taxon>
        <taxon>Viridiplantae</taxon>
        <taxon>Chlorophyta</taxon>
        <taxon>Pyramimonadophyceae</taxon>
        <taxon>Pyramimonadales</taxon>
        <taxon>Pyramimonadaceae</taxon>
        <taxon>Cymbomonas</taxon>
    </lineage>
</organism>
<protein>
    <submittedName>
        <fullName evidence="2">Uncharacterized protein</fullName>
    </submittedName>
</protein>
<evidence type="ECO:0000313" key="2">
    <source>
        <dbReference type="EMBL" id="KAK3260187.1"/>
    </source>
</evidence>
<dbReference type="AlphaFoldDB" id="A0AAE0FIB2"/>
<evidence type="ECO:0000256" key="1">
    <source>
        <dbReference type="SAM" id="MobiDB-lite"/>
    </source>
</evidence>
<proteinExistence type="predicted"/>
<evidence type="ECO:0000313" key="3">
    <source>
        <dbReference type="Proteomes" id="UP001190700"/>
    </source>
</evidence>
<name>A0AAE0FIB2_9CHLO</name>
<dbReference type="EMBL" id="LGRX02018043">
    <property type="protein sequence ID" value="KAK3260187.1"/>
    <property type="molecule type" value="Genomic_DNA"/>
</dbReference>
<keyword evidence="3" id="KW-1185">Reference proteome</keyword>
<reference evidence="2 3" key="1">
    <citation type="journal article" date="2015" name="Genome Biol. Evol.">
        <title>Comparative Genomics of a Bacterivorous Green Alga Reveals Evolutionary Causalities and Consequences of Phago-Mixotrophic Mode of Nutrition.</title>
        <authorList>
            <person name="Burns J.A."/>
            <person name="Paasch A."/>
            <person name="Narechania A."/>
            <person name="Kim E."/>
        </authorList>
    </citation>
    <scope>NUCLEOTIDE SEQUENCE [LARGE SCALE GENOMIC DNA]</scope>
    <source>
        <strain evidence="2 3">PLY_AMNH</strain>
    </source>
</reference>
<comment type="caution">
    <text evidence="2">The sequence shown here is derived from an EMBL/GenBank/DDBJ whole genome shotgun (WGS) entry which is preliminary data.</text>
</comment>
<sequence>DERAQEFLRRTKVQMEKTPVEEISACANSRIRFLTSWMADMVVLAVAEPPYEKPTPIELQLSYTEKARLKSQCAIKGTRMRQLLSMFIEEKKVKIEKFKIMHECLENQIRTCRMKTSQLQRQLKKSFNTSEKFVKAAERWGILKKGKIALTAIRKMSVLNTKMTAIGEVKSEVKSDDTSEDAARSEHEDHSIHTSSFPYRKQRSRFNIATTPTPETLLLRGSVRGATNHYTFIGSDDTSWSEITNSQTASIQQSNSNLLHIGDLHLEINTNDPATASRSMFSE</sequence>
<feature type="region of interest" description="Disordered" evidence="1">
    <location>
        <begin position="171"/>
        <end position="197"/>
    </location>
</feature>
<feature type="compositionally biased region" description="Basic and acidic residues" evidence="1">
    <location>
        <begin position="171"/>
        <end position="192"/>
    </location>
</feature>
<feature type="non-terminal residue" evidence="2">
    <location>
        <position position="1"/>
    </location>
</feature>
<dbReference type="Proteomes" id="UP001190700">
    <property type="component" value="Unassembled WGS sequence"/>
</dbReference>
<accession>A0AAE0FIB2</accession>